<organism evidence="7 8">
    <name type="scientific">Albidiferax ferrireducens (strain ATCC BAA-621 / DSM 15236 / T118)</name>
    <name type="common">Rhodoferax ferrireducens</name>
    <dbReference type="NCBI Taxonomy" id="338969"/>
    <lineage>
        <taxon>Bacteria</taxon>
        <taxon>Pseudomonadati</taxon>
        <taxon>Pseudomonadota</taxon>
        <taxon>Betaproteobacteria</taxon>
        <taxon>Burkholderiales</taxon>
        <taxon>Comamonadaceae</taxon>
        <taxon>Rhodoferax</taxon>
    </lineage>
</organism>
<dbReference type="Proteomes" id="UP000008332">
    <property type="component" value="Chromosome"/>
</dbReference>
<evidence type="ECO:0000256" key="3">
    <source>
        <dbReference type="ARBA" id="ARBA00029447"/>
    </source>
</evidence>
<dbReference type="GO" id="GO:0005886">
    <property type="term" value="C:plasma membrane"/>
    <property type="evidence" value="ECO:0007669"/>
    <property type="project" value="TreeGrafter"/>
</dbReference>
<dbReference type="InterPro" id="IPR051310">
    <property type="entry name" value="MCP_chemotaxis"/>
</dbReference>
<dbReference type="CDD" id="cd11386">
    <property type="entry name" value="MCP_signal"/>
    <property type="match status" value="1"/>
</dbReference>
<dbReference type="SMART" id="SM00283">
    <property type="entry name" value="MA"/>
    <property type="match status" value="1"/>
</dbReference>
<gene>
    <name evidence="7" type="ordered locus">Rfer_3119</name>
</gene>
<keyword evidence="8" id="KW-1185">Reference proteome</keyword>
<evidence type="ECO:0000259" key="5">
    <source>
        <dbReference type="PROSITE" id="PS50111"/>
    </source>
</evidence>
<dbReference type="EMBL" id="CP000267">
    <property type="protein sequence ID" value="ABD70828.1"/>
    <property type="molecule type" value="Genomic_DNA"/>
</dbReference>
<dbReference type="GO" id="GO:0004888">
    <property type="term" value="F:transmembrane signaling receptor activity"/>
    <property type="evidence" value="ECO:0007669"/>
    <property type="project" value="TreeGrafter"/>
</dbReference>
<dbReference type="SUPFAM" id="SSF58104">
    <property type="entry name" value="Methyl-accepting chemotaxis protein (MCP) signaling domain"/>
    <property type="match status" value="1"/>
</dbReference>
<comment type="similarity">
    <text evidence="3">Belongs to the methyl-accepting chemotaxis (MCP) protein family.</text>
</comment>
<evidence type="ECO:0000256" key="1">
    <source>
        <dbReference type="ARBA" id="ARBA00004370"/>
    </source>
</evidence>
<dbReference type="HOGENOM" id="CLU_000445_107_16_4"/>
<evidence type="ECO:0000313" key="7">
    <source>
        <dbReference type="EMBL" id="ABD70828.1"/>
    </source>
</evidence>
<feature type="domain" description="HAMP" evidence="6">
    <location>
        <begin position="218"/>
        <end position="270"/>
    </location>
</feature>
<keyword evidence="2" id="KW-0488">Methylation</keyword>
<feature type="domain" description="Methyl-accepting transducer" evidence="5">
    <location>
        <begin position="275"/>
        <end position="504"/>
    </location>
</feature>
<dbReference type="PROSITE" id="PS50885">
    <property type="entry name" value="HAMP"/>
    <property type="match status" value="1"/>
</dbReference>
<dbReference type="PROSITE" id="PS50111">
    <property type="entry name" value="CHEMOTAXIS_TRANSDUC_2"/>
    <property type="match status" value="1"/>
</dbReference>
<evidence type="ECO:0000259" key="6">
    <source>
        <dbReference type="PROSITE" id="PS50885"/>
    </source>
</evidence>
<dbReference type="GO" id="GO:0007165">
    <property type="term" value="P:signal transduction"/>
    <property type="evidence" value="ECO:0007669"/>
    <property type="project" value="UniProtKB-KW"/>
</dbReference>
<dbReference type="InterPro" id="IPR003660">
    <property type="entry name" value="HAMP_dom"/>
</dbReference>
<dbReference type="AlphaFoldDB" id="Q21TS5"/>
<dbReference type="RefSeq" id="WP_011465391.1">
    <property type="nucleotide sequence ID" value="NC_007908.1"/>
</dbReference>
<dbReference type="OrthoDB" id="5441488at2"/>
<dbReference type="STRING" id="338969.Rfer_3119"/>
<comment type="subcellular location">
    <subcellularLocation>
        <location evidence="1">Membrane</location>
    </subcellularLocation>
</comment>
<dbReference type="SMART" id="SM00304">
    <property type="entry name" value="HAMP"/>
    <property type="match status" value="1"/>
</dbReference>
<dbReference type="GO" id="GO:0006935">
    <property type="term" value="P:chemotaxis"/>
    <property type="evidence" value="ECO:0007669"/>
    <property type="project" value="TreeGrafter"/>
</dbReference>
<dbReference type="FunFam" id="1.10.287.950:FF:000001">
    <property type="entry name" value="Methyl-accepting chemotaxis sensory transducer"/>
    <property type="match status" value="1"/>
</dbReference>
<dbReference type="KEGG" id="rfr:Rfer_3119"/>
<proteinExistence type="inferred from homology"/>
<dbReference type="eggNOG" id="COG0840">
    <property type="taxonomic scope" value="Bacteria"/>
</dbReference>
<evidence type="ECO:0000313" key="8">
    <source>
        <dbReference type="Proteomes" id="UP000008332"/>
    </source>
</evidence>
<reference evidence="8" key="1">
    <citation type="submission" date="2006-02" db="EMBL/GenBank/DDBJ databases">
        <title>Complete sequence of chromosome of Rhodoferax ferrireducens DSM 15236.</title>
        <authorList>
            <person name="Copeland A."/>
            <person name="Lucas S."/>
            <person name="Lapidus A."/>
            <person name="Barry K."/>
            <person name="Detter J.C."/>
            <person name="Glavina del Rio T."/>
            <person name="Hammon N."/>
            <person name="Israni S."/>
            <person name="Pitluck S."/>
            <person name="Brettin T."/>
            <person name="Bruce D."/>
            <person name="Han C."/>
            <person name="Tapia R."/>
            <person name="Gilna P."/>
            <person name="Kiss H."/>
            <person name="Schmutz J."/>
            <person name="Larimer F."/>
            <person name="Land M."/>
            <person name="Kyrpides N."/>
            <person name="Ivanova N."/>
            <person name="Richardson P."/>
        </authorList>
    </citation>
    <scope>NUCLEOTIDE SEQUENCE [LARGE SCALE GENOMIC DNA]</scope>
    <source>
        <strain evidence="8">ATCC BAA-621 / DSM 15236 / T118</strain>
    </source>
</reference>
<dbReference type="CDD" id="cd06225">
    <property type="entry name" value="HAMP"/>
    <property type="match status" value="1"/>
</dbReference>
<dbReference type="InterPro" id="IPR004089">
    <property type="entry name" value="MCPsignal_dom"/>
</dbReference>
<evidence type="ECO:0000256" key="2">
    <source>
        <dbReference type="ARBA" id="ARBA00022481"/>
    </source>
</evidence>
<accession>Q21TS5</accession>
<protein>
    <submittedName>
        <fullName evidence="7">Methyl-accepting chemotaxis sensory transducer</fullName>
    </submittedName>
</protein>
<dbReference type="Pfam" id="PF00015">
    <property type="entry name" value="MCPsignal"/>
    <property type="match status" value="1"/>
</dbReference>
<sequence length="554" mass="59003">MFKQFFKSMSLARRLSLGFTSILVLLLAVALTSAYAIRLLGQHVQHIVEVGNRKTELENKLMGSISDLAIRSRSVVLFTGKQLAIEIQSVKEAELSFLSIEKELIALLAGGNATEQERQLMADISLAAKQVLPETEGVVKQAMDADNVSAVMSLMKRVLPPEVVLRRKVSELIELQRKQTEIANGEVVSLQKKAMLVESGLVLLALLLGGLIAWRITVSVTGPIGRAVVVAERIAMGDLSSQIEVRIFDETGRLLQAIASMQNKLKTLVGGIRRAADSIELASSEAACGNLDLSHRTEQAASSLQETAHSMEHLTGIVMQSAESAKQANQLASSAANVAARGGSLVSEVVSTMDEINISSNKISDIITVIDGIAFQTNILALNAAVEAARAGEQGRGFAVVASEVRTLAGRSAQAAKEIKSLIGASVERVERGTRLVADAGRTMTEIVTSVQRVTDTLGEITAAATEQSQGIRRINTAIASLDRMTQQNAALVEEGTAAAESLKDQAAQLSVAVNTFKLDRLGDVAAPEIYRVSSGTAVKRLARDPAGHELQMA</sequence>
<name>Q21TS5_ALBFT</name>
<evidence type="ECO:0000256" key="4">
    <source>
        <dbReference type="PROSITE-ProRule" id="PRU00284"/>
    </source>
</evidence>
<keyword evidence="4" id="KW-0807">Transducer</keyword>
<dbReference type="PANTHER" id="PTHR43531:SF14">
    <property type="entry name" value="METHYL-ACCEPTING CHEMOTAXIS PROTEIN I-RELATED"/>
    <property type="match status" value="1"/>
</dbReference>
<dbReference type="Gene3D" id="1.10.287.950">
    <property type="entry name" value="Methyl-accepting chemotaxis protein"/>
    <property type="match status" value="1"/>
</dbReference>
<dbReference type="PANTHER" id="PTHR43531">
    <property type="entry name" value="PROTEIN ICFG"/>
    <property type="match status" value="1"/>
</dbReference>